<dbReference type="Proteomes" id="UP001597112">
    <property type="component" value="Unassembled WGS sequence"/>
</dbReference>
<evidence type="ECO:0000313" key="6">
    <source>
        <dbReference type="Proteomes" id="UP001597112"/>
    </source>
</evidence>
<dbReference type="InterPro" id="IPR050204">
    <property type="entry name" value="AraC_XylS_family_regulators"/>
</dbReference>
<keyword evidence="1" id="KW-0805">Transcription regulation</keyword>
<protein>
    <submittedName>
        <fullName evidence="5">DUF6597 domain-containing transcriptional factor</fullName>
    </submittedName>
</protein>
<dbReference type="Pfam" id="PF12833">
    <property type="entry name" value="HTH_18"/>
    <property type="match status" value="1"/>
</dbReference>
<evidence type="ECO:0000256" key="3">
    <source>
        <dbReference type="ARBA" id="ARBA00023163"/>
    </source>
</evidence>
<accession>A0ABW3K0A5</accession>
<gene>
    <name evidence="5" type="ORF">ACFQ21_10105</name>
</gene>
<evidence type="ECO:0000256" key="2">
    <source>
        <dbReference type="ARBA" id="ARBA00023125"/>
    </source>
</evidence>
<dbReference type="InterPro" id="IPR046532">
    <property type="entry name" value="DUF6597"/>
</dbReference>
<dbReference type="Pfam" id="PF20240">
    <property type="entry name" value="DUF6597"/>
    <property type="match status" value="1"/>
</dbReference>
<dbReference type="PANTHER" id="PTHR46796">
    <property type="entry name" value="HTH-TYPE TRANSCRIPTIONAL ACTIVATOR RHAS-RELATED"/>
    <property type="match status" value="1"/>
</dbReference>
<dbReference type="Gene3D" id="1.10.10.60">
    <property type="entry name" value="Homeodomain-like"/>
    <property type="match status" value="1"/>
</dbReference>
<evidence type="ECO:0000256" key="1">
    <source>
        <dbReference type="ARBA" id="ARBA00023015"/>
    </source>
</evidence>
<sequence>MQYHQIQPPGYIKNYIRYFWTLESTCDSTVPKTFGPVADGCPGFIFQQAEKGNFYDEIKEDLPALFLYGQTTRPREIRTGGEFQALGASFYPNALKLIFGFNANELTDTCIDLNALSEEHGVPLSNKLLSASSVHDQVEILSSFLFLQIQKNNVQTDKAIQFVISEIIASHGSVSLRDLQQRLQISERSLERKFNQSVGISPKLFARICRFQASLHQLRNNKYTKLSDIAFENGYADQSHFIRAFQEFAGFSPNQYQKQSLEVVANFPQLIR</sequence>
<dbReference type="InterPro" id="IPR020449">
    <property type="entry name" value="Tscrpt_reg_AraC-type_HTH"/>
</dbReference>
<dbReference type="SUPFAM" id="SSF46689">
    <property type="entry name" value="Homeodomain-like"/>
    <property type="match status" value="1"/>
</dbReference>
<dbReference type="PANTHER" id="PTHR46796:SF13">
    <property type="entry name" value="HTH-TYPE TRANSCRIPTIONAL ACTIVATOR RHAS"/>
    <property type="match status" value="1"/>
</dbReference>
<keyword evidence="3" id="KW-0804">Transcription</keyword>
<keyword evidence="6" id="KW-1185">Reference proteome</keyword>
<name>A0ABW3K0A5_9BACT</name>
<evidence type="ECO:0000259" key="4">
    <source>
        <dbReference type="PROSITE" id="PS01124"/>
    </source>
</evidence>
<dbReference type="PRINTS" id="PR00032">
    <property type="entry name" value="HTHARAC"/>
</dbReference>
<keyword evidence="2" id="KW-0238">DNA-binding</keyword>
<dbReference type="RefSeq" id="WP_377578545.1">
    <property type="nucleotide sequence ID" value="NZ_JBHTKA010000002.1"/>
</dbReference>
<dbReference type="InterPro" id="IPR018060">
    <property type="entry name" value="HTH_AraC"/>
</dbReference>
<dbReference type="SMART" id="SM00342">
    <property type="entry name" value="HTH_ARAC"/>
    <property type="match status" value="1"/>
</dbReference>
<proteinExistence type="predicted"/>
<evidence type="ECO:0000313" key="5">
    <source>
        <dbReference type="EMBL" id="MFD0999662.1"/>
    </source>
</evidence>
<dbReference type="PROSITE" id="PS01124">
    <property type="entry name" value="HTH_ARAC_FAMILY_2"/>
    <property type="match status" value="1"/>
</dbReference>
<organism evidence="5 6">
    <name type="scientific">Ohtaekwangia kribbensis</name>
    <dbReference type="NCBI Taxonomy" id="688913"/>
    <lineage>
        <taxon>Bacteria</taxon>
        <taxon>Pseudomonadati</taxon>
        <taxon>Bacteroidota</taxon>
        <taxon>Cytophagia</taxon>
        <taxon>Cytophagales</taxon>
        <taxon>Fulvivirgaceae</taxon>
        <taxon>Ohtaekwangia</taxon>
    </lineage>
</organism>
<feature type="domain" description="HTH araC/xylS-type" evidence="4">
    <location>
        <begin position="157"/>
        <end position="259"/>
    </location>
</feature>
<reference evidence="6" key="1">
    <citation type="journal article" date="2019" name="Int. J. Syst. Evol. Microbiol.">
        <title>The Global Catalogue of Microorganisms (GCM) 10K type strain sequencing project: providing services to taxonomists for standard genome sequencing and annotation.</title>
        <authorList>
            <consortium name="The Broad Institute Genomics Platform"/>
            <consortium name="The Broad Institute Genome Sequencing Center for Infectious Disease"/>
            <person name="Wu L."/>
            <person name="Ma J."/>
        </authorList>
    </citation>
    <scope>NUCLEOTIDE SEQUENCE [LARGE SCALE GENOMIC DNA]</scope>
    <source>
        <strain evidence="6">CCUG 58938</strain>
    </source>
</reference>
<dbReference type="InterPro" id="IPR009057">
    <property type="entry name" value="Homeodomain-like_sf"/>
</dbReference>
<comment type="caution">
    <text evidence="5">The sequence shown here is derived from an EMBL/GenBank/DDBJ whole genome shotgun (WGS) entry which is preliminary data.</text>
</comment>
<dbReference type="EMBL" id="JBHTKA010000002">
    <property type="protein sequence ID" value="MFD0999662.1"/>
    <property type="molecule type" value="Genomic_DNA"/>
</dbReference>